<dbReference type="InParanoid" id="E8QY86"/>
<proteinExistence type="predicted"/>
<sequence length="104" mass="11373">MEGKQTARSTRQKELCRDDDASAHPFVWGIHAQLETVGQLTLAYLLAFAIKPGMPGVDALRSNALKPTPPPVRTDWGEQGMPKRKKSDCAKQGKKGSWDVEAVA</sequence>
<feature type="region of interest" description="Disordered" evidence="1">
    <location>
        <begin position="61"/>
        <end position="104"/>
    </location>
</feature>
<name>E8QY86_ISOPI</name>
<dbReference type="HOGENOM" id="CLU_2246328_0_0_0"/>
<dbReference type="EMBL" id="CP002353">
    <property type="protein sequence ID" value="ADV63081.1"/>
    <property type="molecule type" value="Genomic_DNA"/>
</dbReference>
<dbReference type="Proteomes" id="UP000008631">
    <property type="component" value="Chromosome"/>
</dbReference>
<dbReference type="AlphaFoldDB" id="E8QY86"/>
<protein>
    <submittedName>
        <fullName evidence="2">Uncharacterized protein</fullName>
    </submittedName>
</protein>
<accession>E8QY86</accession>
<evidence type="ECO:0000256" key="1">
    <source>
        <dbReference type="SAM" id="MobiDB-lite"/>
    </source>
</evidence>
<keyword evidence="3" id="KW-1185">Reference proteome</keyword>
<reference key="1">
    <citation type="submission" date="2010-11" db="EMBL/GenBank/DDBJ databases">
        <title>The complete sequence of chromosome of Isophaera pallida ATCC 43644.</title>
        <authorList>
            <consortium name="US DOE Joint Genome Institute (JGI-PGF)"/>
            <person name="Lucas S."/>
            <person name="Copeland A."/>
            <person name="Lapidus A."/>
            <person name="Bruce D."/>
            <person name="Goodwin L."/>
            <person name="Pitluck S."/>
            <person name="Kyrpides N."/>
            <person name="Mavromatis K."/>
            <person name="Pagani I."/>
            <person name="Ivanova N."/>
            <person name="Saunders E."/>
            <person name="Brettin T."/>
            <person name="Detter J.C."/>
            <person name="Han C."/>
            <person name="Tapia R."/>
            <person name="Land M."/>
            <person name="Hauser L."/>
            <person name="Markowitz V."/>
            <person name="Cheng J.-F."/>
            <person name="Hugenholtz P."/>
            <person name="Woyke T."/>
            <person name="Wu D."/>
            <person name="Eisen J.A."/>
        </authorList>
    </citation>
    <scope>NUCLEOTIDE SEQUENCE</scope>
    <source>
        <strain>ATCC 43644</strain>
    </source>
</reference>
<reference evidence="2 3" key="2">
    <citation type="journal article" date="2011" name="Stand. Genomic Sci.">
        <title>Complete genome sequence of Isosphaera pallida type strain (IS1B).</title>
        <authorList>
            <consortium name="US DOE Joint Genome Institute (JGI-PGF)"/>
            <person name="Goker M."/>
            <person name="Cleland D."/>
            <person name="Saunders E."/>
            <person name="Lapidus A."/>
            <person name="Nolan M."/>
            <person name="Lucas S."/>
            <person name="Hammon N."/>
            <person name="Deshpande S."/>
            <person name="Cheng J.F."/>
            <person name="Tapia R."/>
            <person name="Han C."/>
            <person name="Goodwin L."/>
            <person name="Pitluck S."/>
            <person name="Liolios K."/>
            <person name="Pagani I."/>
            <person name="Ivanova N."/>
            <person name="Mavromatis K."/>
            <person name="Pati A."/>
            <person name="Chen A."/>
            <person name="Palaniappan K."/>
            <person name="Land M."/>
            <person name="Hauser L."/>
            <person name="Chang Y.J."/>
            <person name="Jeffries C.D."/>
            <person name="Detter J.C."/>
            <person name="Beck B."/>
            <person name="Woyke T."/>
            <person name="Bristow J."/>
            <person name="Eisen J.A."/>
            <person name="Markowitz V."/>
            <person name="Hugenholtz P."/>
            <person name="Kyrpides N.C."/>
            <person name="Klenk H.P."/>
        </authorList>
    </citation>
    <scope>NUCLEOTIDE SEQUENCE [LARGE SCALE GENOMIC DNA]</scope>
    <source>
        <strain evidence="3">ATCC 43644 / DSM 9630 / IS1B</strain>
    </source>
</reference>
<gene>
    <name evidence="2" type="ordered locus">Isop_2509</name>
</gene>
<evidence type="ECO:0000313" key="2">
    <source>
        <dbReference type="EMBL" id="ADV63081.1"/>
    </source>
</evidence>
<organism evidence="2 3">
    <name type="scientific">Isosphaera pallida (strain ATCC 43644 / DSM 9630 / IS1B)</name>
    <dbReference type="NCBI Taxonomy" id="575540"/>
    <lineage>
        <taxon>Bacteria</taxon>
        <taxon>Pseudomonadati</taxon>
        <taxon>Planctomycetota</taxon>
        <taxon>Planctomycetia</taxon>
        <taxon>Isosphaerales</taxon>
        <taxon>Isosphaeraceae</taxon>
        <taxon>Isosphaera</taxon>
    </lineage>
</organism>
<evidence type="ECO:0000313" key="3">
    <source>
        <dbReference type="Proteomes" id="UP000008631"/>
    </source>
</evidence>
<dbReference type="KEGG" id="ipa:Isop_2509"/>